<dbReference type="PROSITE" id="PS00678">
    <property type="entry name" value="WD_REPEATS_1"/>
    <property type="match status" value="3"/>
</dbReference>
<reference evidence="8" key="1">
    <citation type="journal article" date="2011" name="Science">
        <title>The plant cell wall-decomposing machinery underlies the functional diversity of forest fungi.</title>
        <authorList>
            <person name="Eastwood D.C."/>
            <person name="Floudas D."/>
            <person name="Binder M."/>
            <person name="Majcherczyk A."/>
            <person name="Schneider P."/>
            <person name="Aerts A."/>
            <person name="Asiegbu F.O."/>
            <person name="Baker S.E."/>
            <person name="Barry K."/>
            <person name="Bendiksby M."/>
            <person name="Blumentritt M."/>
            <person name="Coutinho P.M."/>
            <person name="Cullen D."/>
            <person name="de Vries R.P."/>
            <person name="Gathman A."/>
            <person name="Goodell B."/>
            <person name="Henrissat B."/>
            <person name="Ihrmark K."/>
            <person name="Kauserud H."/>
            <person name="Kohler A."/>
            <person name="LaButti K."/>
            <person name="Lapidus A."/>
            <person name="Lavin J.L."/>
            <person name="Lee Y.-H."/>
            <person name="Lindquist E."/>
            <person name="Lilly W."/>
            <person name="Lucas S."/>
            <person name="Morin E."/>
            <person name="Murat C."/>
            <person name="Oguiza J.A."/>
            <person name="Park J."/>
            <person name="Pisabarro A.G."/>
            <person name="Riley R."/>
            <person name="Rosling A."/>
            <person name="Salamov A."/>
            <person name="Schmidt O."/>
            <person name="Schmutz J."/>
            <person name="Skrede I."/>
            <person name="Stenlid J."/>
            <person name="Wiebenga A."/>
            <person name="Xie X."/>
            <person name="Kuees U."/>
            <person name="Hibbett D.S."/>
            <person name="Hoffmeister D."/>
            <person name="Hoegberg N."/>
            <person name="Martin F."/>
            <person name="Grigoriev I.V."/>
            <person name="Watkinson S.C."/>
        </authorList>
    </citation>
    <scope>NUCLEOTIDE SEQUENCE [LARGE SCALE GENOMIC DNA]</scope>
    <source>
        <strain evidence="8">strain S7.3</strain>
    </source>
</reference>
<dbReference type="InParanoid" id="F8PHW9"/>
<evidence type="ECO:0000256" key="2">
    <source>
        <dbReference type="ARBA" id="ARBA00022574"/>
    </source>
</evidence>
<feature type="repeat" description="WD" evidence="5">
    <location>
        <begin position="131"/>
        <end position="165"/>
    </location>
</feature>
<evidence type="ECO:0000313" key="7">
    <source>
        <dbReference type="EMBL" id="EGO05065.1"/>
    </source>
</evidence>
<feature type="repeat" description="WD" evidence="5">
    <location>
        <begin position="407"/>
        <end position="448"/>
    </location>
</feature>
<keyword evidence="8" id="KW-1185">Reference proteome</keyword>
<dbReference type="Proteomes" id="UP000008063">
    <property type="component" value="Unassembled WGS sequence"/>
</dbReference>
<dbReference type="PRINTS" id="PR00320">
    <property type="entry name" value="GPROTEINBRPT"/>
</dbReference>
<protein>
    <submittedName>
        <fullName evidence="7">Uncharacterized protein</fullName>
    </submittedName>
</protein>
<dbReference type="InterPro" id="IPR001680">
    <property type="entry name" value="WD40_rpt"/>
</dbReference>
<evidence type="ECO:0000256" key="3">
    <source>
        <dbReference type="ARBA" id="ARBA00022737"/>
    </source>
</evidence>
<dbReference type="PANTHER" id="PTHR22846:SF2">
    <property type="entry name" value="F-BOX-LIKE_WD REPEAT-CONTAINING PROTEIN EBI"/>
    <property type="match status" value="1"/>
</dbReference>
<dbReference type="OMA" id="KWNKCGN"/>
<dbReference type="Gene3D" id="2.130.10.10">
    <property type="entry name" value="YVTN repeat-like/Quinoprotein amine dehydrogenase"/>
    <property type="match status" value="1"/>
</dbReference>
<comment type="subcellular location">
    <subcellularLocation>
        <location evidence="1">Nucleus</location>
    </subcellularLocation>
</comment>
<evidence type="ECO:0000256" key="6">
    <source>
        <dbReference type="SAM" id="MobiDB-lite"/>
    </source>
</evidence>
<evidence type="ECO:0000256" key="4">
    <source>
        <dbReference type="ARBA" id="ARBA00023242"/>
    </source>
</evidence>
<dbReference type="STRING" id="936435.F8PHW9"/>
<dbReference type="SMART" id="SM00320">
    <property type="entry name" value="WD40"/>
    <property type="match status" value="8"/>
</dbReference>
<dbReference type="PROSITE" id="PS50294">
    <property type="entry name" value="WD_REPEATS_REGION"/>
    <property type="match status" value="5"/>
</dbReference>
<dbReference type="GO" id="GO:0003714">
    <property type="term" value="F:transcription corepressor activity"/>
    <property type="evidence" value="ECO:0007669"/>
    <property type="project" value="InterPro"/>
</dbReference>
<keyword evidence="4" id="KW-0539">Nucleus</keyword>
<dbReference type="AlphaFoldDB" id="F8PHW9"/>
<name>F8PHW9_SERL3</name>
<dbReference type="InterPro" id="IPR045183">
    <property type="entry name" value="Ebi-like"/>
</dbReference>
<dbReference type="SUPFAM" id="SSF50978">
    <property type="entry name" value="WD40 repeat-like"/>
    <property type="match status" value="2"/>
</dbReference>
<dbReference type="GO" id="GO:0006357">
    <property type="term" value="P:regulation of transcription by RNA polymerase II"/>
    <property type="evidence" value="ECO:0007669"/>
    <property type="project" value="TreeGrafter"/>
</dbReference>
<accession>F8PHW9</accession>
<dbReference type="HOGENOM" id="CLU_007609_1_1_1"/>
<dbReference type="InterPro" id="IPR036322">
    <property type="entry name" value="WD40_repeat_dom_sf"/>
</dbReference>
<feature type="repeat" description="WD" evidence="5">
    <location>
        <begin position="312"/>
        <end position="345"/>
    </location>
</feature>
<gene>
    <name evidence="7" type="ORF">SERLA73DRAFT_174080</name>
</gene>
<keyword evidence="3" id="KW-0677">Repeat</keyword>
<dbReference type="Pfam" id="PF00400">
    <property type="entry name" value="WD40"/>
    <property type="match status" value="5"/>
</dbReference>
<dbReference type="EMBL" id="GL945474">
    <property type="protein sequence ID" value="EGO05065.1"/>
    <property type="molecule type" value="Genomic_DNA"/>
</dbReference>
<feature type="repeat" description="WD" evidence="5">
    <location>
        <begin position="229"/>
        <end position="270"/>
    </location>
</feature>
<feature type="repeat" description="WD" evidence="5">
    <location>
        <begin position="360"/>
        <end position="406"/>
    </location>
</feature>
<dbReference type="InterPro" id="IPR015943">
    <property type="entry name" value="WD40/YVTN_repeat-like_dom_sf"/>
</dbReference>
<feature type="region of interest" description="Disordered" evidence="6">
    <location>
        <begin position="46"/>
        <end position="124"/>
    </location>
</feature>
<sequence>MSTSCNINFSLLEPHVCSLDPVGSLNDPSFPSLGYTPDVVDSSRGICDGSDLKRKASTPIVDDGRGDKRPKKDVDSKDIISDASRRKSKEVKQGSIELSLVLSPSESGKQGKPKRQFVSDDESPPKSVRLLQAHTSEVFVCSWNPIIRGQLVSGSRDAVLNYWNIPVTDDDVFAQPQLDPAIALTDLAAATQADLTSLDWNSDGSLLAIGSYDSILRICTASGKLYFSDNRHKGPIFAAKFSPSGQWVVTASLDGTSCVWDVKNRKVHRHYRSHEDCCLDIVWLDDFTFASCGADRMIYIMSLGETKHIVTLKGHTNEVNSVKCSPSKTHLASCADDGTARIWDVTDIHNPKYADDCVILAGHTSCLTGIDWSPNSSLEHNELVATASFDLTARLWDSKTGECLRVFMDHFKHVYALSFSPDGRHLATGGGDGWLHIYDTEVKEKLWSWYTGEKSGIFEIDWHSWGKESLVSVALESRAVAVINFRKITAPQLDT</sequence>
<evidence type="ECO:0000313" key="8">
    <source>
        <dbReference type="Proteomes" id="UP000008063"/>
    </source>
</evidence>
<dbReference type="InterPro" id="IPR019775">
    <property type="entry name" value="WD40_repeat_CS"/>
</dbReference>
<organism evidence="8">
    <name type="scientific">Serpula lacrymans var. lacrymans (strain S7.3)</name>
    <name type="common">Dry rot fungus</name>
    <dbReference type="NCBI Taxonomy" id="936435"/>
    <lineage>
        <taxon>Eukaryota</taxon>
        <taxon>Fungi</taxon>
        <taxon>Dikarya</taxon>
        <taxon>Basidiomycota</taxon>
        <taxon>Agaricomycotina</taxon>
        <taxon>Agaricomycetes</taxon>
        <taxon>Agaricomycetidae</taxon>
        <taxon>Boletales</taxon>
        <taxon>Coniophorineae</taxon>
        <taxon>Serpulaceae</taxon>
        <taxon>Serpula</taxon>
    </lineage>
</organism>
<keyword evidence="2 5" id="KW-0853">WD repeat</keyword>
<dbReference type="PANTHER" id="PTHR22846">
    <property type="entry name" value="WD40 REPEAT PROTEIN"/>
    <property type="match status" value="1"/>
</dbReference>
<dbReference type="OrthoDB" id="1367865at2759"/>
<dbReference type="InterPro" id="IPR020472">
    <property type="entry name" value="WD40_PAC1"/>
</dbReference>
<feature type="compositionally biased region" description="Basic and acidic residues" evidence="6">
    <location>
        <begin position="62"/>
        <end position="85"/>
    </location>
</feature>
<dbReference type="CDD" id="cd00200">
    <property type="entry name" value="WD40"/>
    <property type="match status" value="1"/>
</dbReference>
<dbReference type="PROSITE" id="PS50082">
    <property type="entry name" value="WD_REPEATS_2"/>
    <property type="match status" value="5"/>
</dbReference>
<dbReference type="eggNOG" id="KOG0273">
    <property type="taxonomic scope" value="Eukaryota"/>
</dbReference>
<dbReference type="GO" id="GO:0000118">
    <property type="term" value="C:histone deacetylase complex"/>
    <property type="evidence" value="ECO:0007669"/>
    <property type="project" value="TreeGrafter"/>
</dbReference>
<evidence type="ECO:0000256" key="1">
    <source>
        <dbReference type="ARBA" id="ARBA00004123"/>
    </source>
</evidence>
<proteinExistence type="predicted"/>
<evidence type="ECO:0000256" key="5">
    <source>
        <dbReference type="PROSITE-ProRule" id="PRU00221"/>
    </source>
</evidence>